<protein>
    <recommendedName>
        <fullName evidence="1">Cupin type-2 domain-containing protein</fullName>
    </recommendedName>
</protein>
<dbReference type="Gene3D" id="2.60.120.10">
    <property type="entry name" value="Jelly Rolls"/>
    <property type="match status" value="1"/>
</dbReference>
<reference evidence="3" key="1">
    <citation type="journal article" date="2019" name="Int. J. Syst. Evol. Microbiol.">
        <title>The Global Catalogue of Microorganisms (GCM) 10K type strain sequencing project: providing services to taxonomists for standard genome sequencing and annotation.</title>
        <authorList>
            <consortium name="The Broad Institute Genomics Platform"/>
            <consortium name="The Broad Institute Genome Sequencing Center for Infectious Disease"/>
            <person name="Wu L."/>
            <person name="Ma J."/>
        </authorList>
    </citation>
    <scope>NUCLEOTIDE SEQUENCE [LARGE SCALE GENOMIC DNA]</scope>
    <source>
        <strain evidence="3">CGMCC 1.15103</strain>
    </source>
</reference>
<gene>
    <name evidence="2" type="ORF">GCM10011400_50900</name>
</gene>
<evidence type="ECO:0000259" key="1">
    <source>
        <dbReference type="Pfam" id="PF07883"/>
    </source>
</evidence>
<sequence>MPKGEKQEVRVLTASFKPGDKTVFHTHRFPVTVYVLEGAFTLEMEGMAPVKVSQGQAMMEPPHVRMTGYNRSNSDSLRVVVFYVSDPDTPFLDPLH</sequence>
<comment type="caution">
    <text evidence="2">The sequence shown here is derived from an EMBL/GenBank/DDBJ whole genome shotgun (WGS) entry which is preliminary data.</text>
</comment>
<dbReference type="InterPro" id="IPR014710">
    <property type="entry name" value="RmlC-like_jellyroll"/>
</dbReference>
<keyword evidence="3" id="KW-1185">Reference proteome</keyword>
<dbReference type="Proteomes" id="UP000602004">
    <property type="component" value="Unassembled WGS sequence"/>
</dbReference>
<organism evidence="2 3">
    <name type="scientific">Paraburkholderia caffeinilytica</name>
    <dbReference type="NCBI Taxonomy" id="1761016"/>
    <lineage>
        <taxon>Bacteria</taxon>
        <taxon>Pseudomonadati</taxon>
        <taxon>Pseudomonadota</taxon>
        <taxon>Betaproteobacteria</taxon>
        <taxon>Burkholderiales</taxon>
        <taxon>Burkholderiaceae</taxon>
        <taxon>Paraburkholderia</taxon>
    </lineage>
</organism>
<evidence type="ECO:0000313" key="2">
    <source>
        <dbReference type="EMBL" id="GGC57052.1"/>
    </source>
</evidence>
<proteinExistence type="predicted"/>
<dbReference type="PANTHER" id="PTHR38599:SF1">
    <property type="entry name" value="CUPIN DOMAIN PROTEIN (AFU_ORTHOLOGUE AFUA_3G13620)"/>
    <property type="match status" value="1"/>
</dbReference>
<dbReference type="SUPFAM" id="SSF51182">
    <property type="entry name" value="RmlC-like cupins"/>
    <property type="match status" value="1"/>
</dbReference>
<dbReference type="PANTHER" id="PTHR38599">
    <property type="entry name" value="CUPIN DOMAIN PROTEIN (AFU_ORTHOLOGUE AFUA_3G13620)"/>
    <property type="match status" value="1"/>
</dbReference>
<evidence type="ECO:0000313" key="3">
    <source>
        <dbReference type="Proteomes" id="UP000602004"/>
    </source>
</evidence>
<dbReference type="InterPro" id="IPR013096">
    <property type="entry name" value="Cupin_2"/>
</dbReference>
<feature type="domain" description="Cupin type-2" evidence="1">
    <location>
        <begin position="15"/>
        <end position="82"/>
    </location>
</feature>
<dbReference type="InterPro" id="IPR011051">
    <property type="entry name" value="RmlC_Cupin_sf"/>
</dbReference>
<accession>A0ABQ1N864</accession>
<dbReference type="Pfam" id="PF07883">
    <property type="entry name" value="Cupin_2"/>
    <property type="match status" value="1"/>
</dbReference>
<dbReference type="EMBL" id="BMHL01000010">
    <property type="protein sequence ID" value="GGC57052.1"/>
    <property type="molecule type" value="Genomic_DNA"/>
</dbReference>
<name>A0ABQ1N864_9BURK</name>